<dbReference type="Pfam" id="PF04082">
    <property type="entry name" value="Fungal_trans"/>
    <property type="match status" value="1"/>
</dbReference>
<accession>A0ABR4I695</accession>
<evidence type="ECO:0000256" key="4">
    <source>
        <dbReference type="ARBA" id="ARBA00023125"/>
    </source>
</evidence>
<dbReference type="PROSITE" id="PS50048">
    <property type="entry name" value="ZN2_CY6_FUNGAL_2"/>
    <property type="match status" value="1"/>
</dbReference>
<evidence type="ECO:0000259" key="12">
    <source>
        <dbReference type="PROSITE" id="PS50048"/>
    </source>
</evidence>
<sequence>MSHEPRSGQHGYSDRDKLDRVRRACDRCNTSRTRCTGEIPCRRCSKLNSACQYERTVKKRGPKPKSSRQACQSTQKCSRRDRDRASCSRESTSSGDSSQPKLSLHTTGSTPGSDSGGWIDPSPTSTSTPDAYFELDLSSPYPFFAAMTSDCHMLDSAGGLYYNKFPIGLSPLPTSCATDSKIPTCRYPCLNPILPFLKDILRPEEACDLLDIFFAGSGRGQTSPHCPYVLSPVIRKRSLLCQTSPRPVSSALVAIILWCVSHTANLDAFLSASARTRVTQRLYFLSMKLLQARDGDNSHDLPGSWGLNDLPLAAFNQNSFISLSKPESNVDDVLSFVLLACVNSGSDFKEDCLKWWNKAVLLVKKLGYNSEARIAEHTPSSQQMSLASREEHEERRRVFWLVYALDRHLSLCFNEPLRIHDSECHVLSPLPEYIWQNLDAIPLEDIPPRVCGPSTCISGTGFFEYFLPLMAILGDIIEFRSRSHHWRLGGFDDSCLIGAIEGVLADCEYNLGVLQAVGKPHGCSILVESPDYSRMDPVFWYSRYIIRVLYILLYNQQDSNSDLSGWTASPEFLTCMSNSLTTVDSLATSWRLTQIYPLCLPIPW</sequence>
<dbReference type="EMBL" id="JBFXLS010000054">
    <property type="protein sequence ID" value="KAL2823282.1"/>
    <property type="molecule type" value="Genomic_DNA"/>
</dbReference>
<evidence type="ECO:0000256" key="7">
    <source>
        <dbReference type="ARBA" id="ARBA00023242"/>
    </source>
</evidence>
<comment type="similarity">
    <text evidence="8">Belongs to the xlnR/xlr1 family.</text>
</comment>
<dbReference type="CDD" id="cd00067">
    <property type="entry name" value="GAL4"/>
    <property type="match status" value="1"/>
</dbReference>
<evidence type="ECO:0000256" key="3">
    <source>
        <dbReference type="ARBA" id="ARBA00023015"/>
    </source>
</evidence>
<feature type="region of interest" description="Disordered" evidence="11">
    <location>
        <begin position="55"/>
        <end position="125"/>
    </location>
</feature>
<evidence type="ECO:0000256" key="8">
    <source>
        <dbReference type="ARBA" id="ARBA00037990"/>
    </source>
</evidence>
<dbReference type="Proteomes" id="UP001610335">
    <property type="component" value="Unassembled WGS sequence"/>
</dbReference>
<reference evidence="13 14" key="1">
    <citation type="submission" date="2024-07" db="EMBL/GenBank/DDBJ databases">
        <title>Section-level genome sequencing and comparative genomics of Aspergillus sections Usti and Cavernicolus.</title>
        <authorList>
            <consortium name="Lawrence Berkeley National Laboratory"/>
            <person name="Nybo J.L."/>
            <person name="Vesth T.C."/>
            <person name="Theobald S."/>
            <person name="Frisvad J.C."/>
            <person name="Larsen T.O."/>
            <person name="Kjaerboelling I."/>
            <person name="Rothschild-Mancinelli K."/>
            <person name="Lyhne E.K."/>
            <person name="Kogle M.E."/>
            <person name="Barry K."/>
            <person name="Clum A."/>
            <person name="Na H."/>
            <person name="Ledsgaard L."/>
            <person name="Lin J."/>
            <person name="Lipzen A."/>
            <person name="Kuo A."/>
            <person name="Riley R."/>
            <person name="Mondo S."/>
            <person name="LaButti K."/>
            <person name="Haridas S."/>
            <person name="Pangalinan J."/>
            <person name="Salamov A.A."/>
            <person name="Simmons B.A."/>
            <person name="Magnuson J.K."/>
            <person name="Chen J."/>
            <person name="Drula E."/>
            <person name="Henrissat B."/>
            <person name="Wiebenga A."/>
            <person name="Lubbers R.J."/>
            <person name="Gomes A.C."/>
            <person name="Makela M.R."/>
            <person name="Stajich J."/>
            <person name="Grigoriev I.V."/>
            <person name="Mortensen U.H."/>
            <person name="De vries R.P."/>
            <person name="Baker S.E."/>
            <person name="Andersen M.R."/>
        </authorList>
    </citation>
    <scope>NUCLEOTIDE SEQUENCE [LARGE SCALE GENOMIC DNA]</scope>
    <source>
        <strain evidence="13 14">CBS 600.67</strain>
    </source>
</reference>
<keyword evidence="4" id="KW-0238">DNA-binding</keyword>
<evidence type="ECO:0000256" key="9">
    <source>
        <dbReference type="ARBA" id="ARBA00040261"/>
    </source>
</evidence>
<evidence type="ECO:0000313" key="14">
    <source>
        <dbReference type="Proteomes" id="UP001610335"/>
    </source>
</evidence>
<dbReference type="SMART" id="SM00906">
    <property type="entry name" value="Fungal_trans"/>
    <property type="match status" value="1"/>
</dbReference>
<dbReference type="PANTHER" id="PTHR47663">
    <property type="entry name" value="XYLANOLYTIC TRANSCRIPTIONAL ACTIVATOR XLNR-RELATED"/>
    <property type="match status" value="1"/>
</dbReference>
<feature type="domain" description="Zn(2)-C6 fungal-type" evidence="12">
    <location>
        <begin position="24"/>
        <end position="53"/>
    </location>
</feature>
<dbReference type="SMART" id="SM00066">
    <property type="entry name" value="GAL4"/>
    <property type="match status" value="1"/>
</dbReference>
<keyword evidence="7" id="KW-0539">Nucleus</keyword>
<dbReference type="InterPro" id="IPR051439">
    <property type="entry name" value="XlnR/Xlr1"/>
</dbReference>
<feature type="compositionally biased region" description="Low complexity" evidence="11">
    <location>
        <begin position="106"/>
        <end position="117"/>
    </location>
</feature>
<keyword evidence="6" id="KW-0804">Transcription</keyword>
<gene>
    <name evidence="13" type="ORF">BDW59DRAFT_163444</name>
</gene>
<evidence type="ECO:0000256" key="6">
    <source>
        <dbReference type="ARBA" id="ARBA00023163"/>
    </source>
</evidence>
<feature type="compositionally biased region" description="Polar residues" evidence="11">
    <location>
        <begin position="67"/>
        <end position="76"/>
    </location>
</feature>
<dbReference type="InterPro" id="IPR007219">
    <property type="entry name" value="XnlR_reg_dom"/>
</dbReference>
<evidence type="ECO:0000313" key="13">
    <source>
        <dbReference type="EMBL" id="KAL2823282.1"/>
    </source>
</evidence>
<evidence type="ECO:0000256" key="5">
    <source>
        <dbReference type="ARBA" id="ARBA00023159"/>
    </source>
</evidence>
<evidence type="ECO:0000256" key="2">
    <source>
        <dbReference type="ARBA" id="ARBA00022833"/>
    </source>
</evidence>
<name>A0ABR4I695_9EURO</name>
<evidence type="ECO:0000256" key="11">
    <source>
        <dbReference type="SAM" id="MobiDB-lite"/>
    </source>
</evidence>
<dbReference type="CDD" id="cd12148">
    <property type="entry name" value="fungal_TF_MHR"/>
    <property type="match status" value="1"/>
</dbReference>
<comment type="caution">
    <text evidence="13">The sequence shown here is derived from an EMBL/GenBank/DDBJ whole genome shotgun (WGS) entry which is preliminary data.</text>
</comment>
<keyword evidence="5" id="KW-0010">Activator</keyword>
<dbReference type="Gene3D" id="4.10.240.10">
    <property type="entry name" value="Zn(2)-C6 fungal-type DNA-binding domain"/>
    <property type="match status" value="1"/>
</dbReference>
<keyword evidence="2" id="KW-0862">Zinc</keyword>
<evidence type="ECO:0000256" key="1">
    <source>
        <dbReference type="ARBA" id="ARBA00022723"/>
    </source>
</evidence>
<dbReference type="Pfam" id="PF00172">
    <property type="entry name" value="Zn_clus"/>
    <property type="match status" value="1"/>
</dbReference>
<proteinExistence type="inferred from homology"/>
<dbReference type="PANTHER" id="PTHR47663:SF1">
    <property type="entry name" value="XYLANOLYTIC TRANSCRIPTIONAL ACTIVATOR XLNR-RELATED"/>
    <property type="match status" value="1"/>
</dbReference>
<feature type="compositionally biased region" description="Polar residues" evidence="11">
    <location>
        <begin position="92"/>
        <end position="105"/>
    </location>
</feature>
<feature type="compositionally biased region" description="Basic and acidic residues" evidence="11">
    <location>
        <begin position="78"/>
        <end position="87"/>
    </location>
</feature>
<evidence type="ECO:0000256" key="10">
    <source>
        <dbReference type="ARBA" id="ARBA00041954"/>
    </source>
</evidence>
<keyword evidence="3" id="KW-0805">Transcription regulation</keyword>
<organism evidence="13 14">
    <name type="scientific">Aspergillus cavernicola</name>
    <dbReference type="NCBI Taxonomy" id="176166"/>
    <lineage>
        <taxon>Eukaryota</taxon>
        <taxon>Fungi</taxon>
        <taxon>Dikarya</taxon>
        <taxon>Ascomycota</taxon>
        <taxon>Pezizomycotina</taxon>
        <taxon>Eurotiomycetes</taxon>
        <taxon>Eurotiomycetidae</taxon>
        <taxon>Eurotiales</taxon>
        <taxon>Aspergillaceae</taxon>
        <taxon>Aspergillus</taxon>
        <taxon>Aspergillus subgen. Nidulantes</taxon>
    </lineage>
</organism>
<keyword evidence="1" id="KW-0479">Metal-binding</keyword>
<protein>
    <recommendedName>
        <fullName evidence="9">Xylanolytic transcriptional activator xlnR</fullName>
    </recommendedName>
    <alternativeName>
        <fullName evidence="10">Xylanase regulator</fullName>
    </alternativeName>
</protein>
<keyword evidence="14" id="KW-1185">Reference proteome</keyword>
<dbReference type="InterPro" id="IPR001138">
    <property type="entry name" value="Zn2Cys6_DnaBD"/>
</dbReference>
<feature type="compositionally biased region" description="Basic residues" evidence="11">
    <location>
        <begin position="57"/>
        <end position="66"/>
    </location>
</feature>
<dbReference type="SUPFAM" id="SSF57701">
    <property type="entry name" value="Zn2/Cys6 DNA-binding domain"/>
    <property type="match status" value="1"/>
</dbReference>
<dbReference type="InterPro" id="IPR036864">
    <property type="entry name" value="Zn2-C6_fun-type_DNA-bd_sf"/>
</dbReference>